<evidence type="ECO:0000313" key="2">
    <source>
        <dbReference type="EMBL" id="AKU18587.1"/>
    </source>
</evidence>
<dbReference type="EMBL" id="CP011112">
    <property type="protein sequence ID" value="AKU18587.1"/>
    <property type="molecule type" value="Genomic_DNA"/>
</dbReference>
<dbReference type="CDD" id="cd04434">
    <property type="entry name" value="LanC_like"/>
    <property type="match status" value="1"/>
</dbReference>
<dbReference type="PRINTS" id="PR01955">
    <property type="entry name" value="LANCFRANKIA"/>
</dbReference>
<dbReference type="AlphaFoldDB" id="A0A0K1JPE0"/>
<dbReference type="InterPro" id="IPR007822">
    <property type="entry name" value="LANC-like"/>
</dbReference>
<proteinExistence type="predicted"/>
<evidence type="ECO:0000313" key="3">
    <source>
        <dbReference type="Proteomes" id="UP000066480"/>
    </source>
</evidence>
<dbReference type="Pfam" id="PF05147">
    <property type="entry name" value="LANC_like"/>
    <property type="match status" value="2"/>
</dbReference>
<keyword evidence="3" id="KW-1185">Reference proteome</keyword>
<organism evidence="2 3">
    <name type="scientific">Luteipulveratus mongoliensis</name>
    <dbReference type="NCBI Taxonomy" id="571913"/>
    <lineage>
        <taxon>Bacteria</taxon>
        <taxon>Bacillati</taxon>
        <taxon>Actinomycetota</taxon>
        <taxon>Actinomycetes</taxon>
        <taxon>Micrococcales</taxon>
        <taxon>Dermacoccaceae</taxon>
        <taxon>Luteipulveratus</taxon>
    </lineage>
</organism>
<dbReference type="SMART" id="SM01260">
    <property type="entry name" value="LANC_like"/>
    <property type="match status" value="1"/>
</dbReference>
<dbReference type="STRING" id="571913.VV02_02815"/>
<dbReference type="GO" id="GO:0031179">
    <property type="term" value="P:peptide modification"/>
    <property type="evidence" value="ECO:0007669"/>
    <property type="project" value="InterPro"/>
</dbReference>
<dbReference type="Proteomes" id="UP000066480">
    <property type="component" value="Chromosome"/>
</dbReference>
<dbReference type="KEGG" id="lmoi:VV02_02815"/>
<protein>
    <submittedName>
        <fullName evidence="2">Lanthionine synthetase C family protein</fullName>
    </submittedName>
</protein>
<dbReference type="Gene3D" id="1.50.10.20">
    <property type="match status" value="1"/>
</dbReference>
<reference evidence="2 3" key="1">
    <citation type="submission" date="2015-03" db="EMBL/GenBank/DDBJ databases">
        <title>Luteipulveratus halotolerans sp. nov., a novel actinobacterium (Dermacoccaceae) from Sarawak, Malaysia.</title>
        <authorList>
            <person name="Juboi H."/>
            <person name="Basik A."/>
            <person name="Shamsul S.S."/>
            <person name="Arnold P."/>
            <person name="Schmitt E.K."/>
            <person name="Sanglier J.-J."/>
            <person name="Yeo T."/>
        </authorList>
    </citation>
    <scope>NUCLEOTIDE SEQUENCE [LARGE SCALE GENOMIC DNA]</scope>
    <source>
        <strain evidence="2 3">MN07-A0370</strain>
    </source>
</reference>
<name>A0A0K1JPE0_9MICO</name>
<gene>
    <name evidence="2" type="ORF">VV02_02815</name>
</gene>
<accession>A0A0K1JPE0</accession>
<dbReference type="PATRIC" id="fig|571913.6.peg.577"/>
<feature type="region of interest" description="Disordered" evidence="1">
    <location>
        <begin position="401"/>
        <end position="429"/>
    </location>
</feature>
<sequence>MTESESLARAGLDWMISSGVPVPGGVGWRSTPEDDDEIDPTLYSGGAGVVLALLEGQQHFNDDRLGEAALSGAAGLASAVDDWEHCGLYFGKTGVAFALNAVGDLLGDDAAQRKARTILDDVRRAFDGERWNVQIELLGGNAGIALGALALGDIELAVLAVEPYLRLAETTAHGVTWEGKTGLVARFHHISHGTLGIVSALAAVAKASGRGDLLDLALAGAADVVAREESGPSGFLVPHSDPQHRPELIERYSYGWCHGPAGDAQTFRLLHQVTGDQAWTGLVDRCWTTVTISGLPERRRPGFWDNNGRCCGTAGVLALSSDLTVENPDLAARNFADVLVDDLRQRATVDADGARWSNVEHRVEPSSLVPQPGWAMGNAGIVRELLRYVRLDSEQQAAYAVAWPDQPTSPTRADGGQREAHHVDGDASS</sequence>
<feature type="compositionally biased region" description="Basic and acidic residues" evidence="1">
    <location>
        <begin position="415"/>
        <end position="429"/>
    </location>
</feature>
<dbReference type="PRINTS" id="PR01950">
    <property type="entry name" value="LANCSUPER"/>
</dbReference>
<dbReference type="SUPFAM" id="SSF158745">
    <property type="entry name" value="LanC-like"/>
    <property type="match status" value="1"/>
</dbReference>
<evidence type="ECO:0000256" key="1">
    <source>
        <dbReference type="SAM" id="MobiDB-lite"/>
    </source>
</evidence>